<sequence>MKAAPTLEGGLRIDLESPIDWMVLRCIPHDARGTAIPLADRMGGLMDSDPQAEDWREFVVPELHETFDSQLTAVEQALENAGADDGASELFIKREEGELWYGALNQARMALEERYQFLTTEPESMTPGTRSAYVRLSWYQNLQYMLLRFVMR</sequence>
<protein>
    <submittedName>
        <fullName evidence="1">DUF2017 family protein</fullName>
    </submittedName>
</protein>
<gene>
    <name evidence="1" type="ORF">OKA04_04165</name>
</gene>
<dbReference type="EMBL" id="JAPDDS010000002">
    <property type="protein sequence ID" value="MCW1883909.1"/>
    <property type="molecule type" value="Genomic_DNA"/>
</dbReference>
<organism evidence="1 2">
    <name type="scientific">Luteolibacter flavescens</name>
    <dbReference type="NCBI Taxonomy" id="1859460"/>
    <lineage>
        <taxon>Bacteria</taxon>
        <taxon>Pseudomonadati</taxon>
        <taxon>Verrucomicrobiota</taxon>
        <taxon>Verrucomicrobiia</taxon>
        <taxon>Verrucomicrobiales</taxon>
        <taxon>Verrucomicrobiaceae</taxon>
        <taxon>Luteolibacter</taxon>
    </lineage>
</organism>
<proteinExistence type="predicted"/>
<evidence type="ECO:0000313" key="1">
    <source>
        <dbReference type="EMBL" id="MCW1883909.1"/>
    </source>
</evidence>
<dbReference type="Proteomes" id="UP001207930">
    <property type="component" value="Unassembled WGS sequence"/>
</dbReference>
<dbReference type="RefSeq" id="WP_264499870.1">
    <property type="nucleotide sequence ID" value="NZ_JAPDDS010000002.1"/>
</dbReference>
<dbReference type="InterPro" id="IPR018561">
    <property type="entry name" value="AosR"/>
</dbReference>
<keyword evidence="2" id="KW-1185">Reference proteome</keyword>
<name>A0ABT3FL53_9BACT</name>
<reference evidence="1 2" key="1">
    <citation type="submission" date="2022-10" db="EMBL/GenBank/DDBJ databases">
        <title>Luteolibacter flavescens strain MCCC 1K03193, whole genome shotgun sequencing project.</title>
        <authorList>
            <person name="Zhao G."/>
            <person name="Shen L."/>
        </authorList>
    </citation>
    <scope>NUCLEOTIDE SEQUENCE [LARGE SCALE GENOMIC DNA]</scope>
    <source>
        <strain evidence="1 2">MCCC 1K03193</strain>
    </source>
</reference>
<comment type="caution">
    <text evidence="1">The sequence shown here is derived from an EMBL/GenBank/DDBJ whole genome shotgun (WGS) entry which is preliminary data.</text>
</comment>
<dbReference type="Pfam" id="PF09438">
    <property type="entry name" value="DUF2017"/>
    <property type="match status" value="1"/>
</dbReference>
<evidence type="ECO:0000313" key="2">
    <source>
        <dbReference type="Proteomes" id="UP001207930"/>
    </source>
</evidence>
<accession>A0ABT3FL53</accession>